<protein>
    <submittedName>
        <fullName evidence="1">Flavin-nucleotide-binding protein</fullName>
    </submittedName>
</protein>
<proteinExistence type="predicted"/>
<comment type="caution">
    <text evidence="1">The sequence shown here is derived from an EMBL/GenBank/DDBJ whole genome shotgun (WGS) entry which is preliminary data.</text>
</comment>
<dbReference type="EMBL" id="WHOD01000095">
    <property type="protein sequence ID" value="NOU96283.1"/>
    <property type="molecule type" value="Genomic_DNA"/>
</dbReference>
<name>A0A972GTY3_9BACL</name>
<evidence type="ECO:0000313" key="1">
    <source>
        <dbReference type="EMBL" id="NOU96283.1"/>
    </source>
</evidence>
<reference evidence="1" key="1">
    <citation type="submission" date="2019-10" db="EMBL/GenBank/DDBJ databases">
        <title>Description of Paenibacillus glebae sp. nov.</title>
        <authorList>
            <person name="Carlier A."/>
            <person name="Qi S."/>
        </authorList>
    </citation>
    <scope>NUCLEOTIDE SEQUENCE</scope>
    <source>
        <strain evidence="1">LMG 31456</strain>
    </source>
</reference>
<dbReference type="InterPro" id="IPR012349">
    <property type="entry name" value="Split_barrel_FMN-bd"/>
</dbReference>
<evidence type="ECO:0000313" key="2">
    <source>
        <dbReference type="Proteomes" id="UP000641588"/>
    </source>
</evidence>
<dbReference type="PANTHER" id="PTHR34071:SF2">
    <property type="entry name" value="FLAVIN-NUCLEOTIDE-BINDING PROTEIN"/>
    <property type="match status" value="1"/>
</dbReference>
<dbReference type="InterPro" id="IPR024747">
    <property type="entry name" value="Pyridox_Oxase-rel"/>
</dbReference>
<dbReference type="RefSeq" id="WP_171654512.1">
    <property type="nucleotide sequence ID" value="NZ_WHOD01000095.1"/>
</dbReference>
<organism evidence="1 2">
    <name type="scientific">Paenibacillus foliorum</name>
    <dbReference type="NCBI Taxonomy" id="2654974"/>
    <lineage>
        <taxon>Bacteria</taxon>
        <taxon>Bacillati</taxon>
        <taxon>Bacillota</taxon>
        <taxon>Bacilli</taxon>
        <taxon>Bacillales</taxon>
        <taxon>Paenibacillaceae</taxon>
        <taxon>Paenibacillus</taxon>
    </lineage>
</organism>
<dbReference type="PANTHER" id="PTHR34071">
    <property type="entry name" value="5-NITROIMIDAZOLE ANTIBIOTICS RESISTANCE PROTEIN, NIMA-FAMILY-RELATED PROTEIN-RELATED"/>
    <property type="match status" value="1"/>
</dbReference>
<dbReference type="Pfam" id="PF12900">
    <property type="entry name" value="Pyridox_ox_2"/>
    <property type="match status" value="1"/>
</dbReference>
<dbReference type="Proteomes" id="UP000641588">
    <property type="component" value="Unassembled WGS sequence"/>
</dbReference>
<sequence length="207" mass="23398">MRRDEFKITDPEETESFLHEMTYGVLGTIGEDGWPQLTPLNFAYQNGELYFHGSRIGSKMEQLKSDPRVTFSVSKEYAIIPSTFSDPKLACPATSYFKSVLIKGYAELVVDPELKASALTAFMVKLQPEGGYAPIDPQDPDYTPQIKATAVVRIRITEVSSKFKFGQNLKEPKFSQITEGLQERNRPLDAETIELMKAYCPHYKAQQ</sequence>
<dbReference type="Gene3D" id="2.30.110.10">
    <property type="entry name" value="Electron Transport, Fmn-binding Protein, Chain A"/>
    <property type="match status" value="1"/>
</dbReference>
<dbReference type="AlphaFoldDB" id="A0A972GTY3"/>
<dbReference type="SUPFAM" id="SSF50475">
    <property type="entry name" value="FMN-binding split barrel"/>
    <property type="match status" value="1"/>
</dbReference>
<accession>A0A972GTY3</accession>
<gene>
    <name evidence="1" type="ORF">GC093_24115</name>
</gene>
<keyword evidence="2" id="KW-1185">Reference proteome</keyword>